<comment type="catalytic activity">
    <reaction evidence="1">
        <text>(4aS,6R)-4a-hydroxy-L-erythro-5,6,7,8-tetrahydrobiopterin = (6R)-L-erythro-6,7-dihydrobiopterin + H2O</text>
        <dbReference type="Rhea" id="RHEA:11920"/>
        <dbReference type="ChEBI" id="CHEBI:15377"/>
        <dbReference type="ChEBI" id="CHEBI:15642"/>
        <dbReference type="ChEBI" id="CHEBI:43120"/>
        <dbReference type="EC" id="4.2.1.96"/>
    </reaction>
</comment>
<comment type="caution">
    <text evidence="5">The sequence shown here is derived from an EMBL/GenBank/DDBJ whole genome shotgun (WGS) entry which is preliminary data.</text>
</comment>
<evidence type="ECO:0000256" key="4">
    <source>
        <dbReference type="ARBA" id="ARBA00023239"/>
    </source>
</evidence>
<dbReference type="Gene3D" id="3.30.1360.20">
    <property type="entry name" value="Transcriptional coactivator/pterin dehydratase"/>
    <property type="match status" value="1"/>
</dbReference>
<name>A0A1F8B0V2_9BACT</name>
<dbReference type="PANTHER" id="PTHR12599">
    <property type="entry name" value="PTERIN-4-ALPHA-CARBINOLAMINE DEHYDRATASE"/>
    <property type="match status" value="1"/>
</dbReference>
<evidence type="ECO:0000313" key="5">
    <source>
        <dbReference type="EMBL" id="OGM57105.1"/>
    </source>
</evidence>
<sequence>MDLKNQKCVPCKVGAPILKGKLLYEFVSQVDDWLLHDKETKMHKEFKFKDFKSAISFVNQIADLAEELGHHPNITLFDYNKVRIDLWTHKINGLHKNDFILASRIDEI</sequence>
<dbReference type="GO" id="GO:0006729">
    <property type="term" value="P:tetrahydrobiopterin biosynthetic process"/>
    <property type="evidence" value="ECO:0007669"/>
    <property type="project" value="InterPro"/>
</dbReference>
<dbReference type="InterPro" id="IPR036428">
    <property type="entry name" value="PCD_sf"/>
</dbReference>
<accession>A0A1F8B0V2</accession>
<dbReference type="PANTHER" id="PTHR12599:SF0">
    <property type="entry name" value="PTERIN-4-ALPHA-CARBINOLAMINE DEHYDRATASE"/>
    <property type="match status" value="1"/>
</dbReference>
<dbReference type="CDD" id="cd00913">
    <property type="entry name" value="PCD_DCoH_subfamily_a"/>
    <property type="match status" value="1"/>
</dbReference>
<organism evidence="5 6">
    <name type="scientific">Candidatus Woesebacteria bacterium RIFCSPLOWO2_01_FULL_37_19</name>
    <dbReference type="NCBI Taxonomy" id="1802514"/>
    <lineage>
        <taxon>Bacteria</taxon>
        <taxon>Candidatus Woeseibacteriota</taxon>
    </lineage>
</organism>
<evidence type="ECO:0000256" key="3">
    <source>
        <dbReference type="ARBA" id="ARBA00013252"/>
    </source>
</evidence>
<dbReference type="Pfam" id="PF01329">
    <property type="entry name" value="Pterin_4a"/>
    <property type="match status" value="1"/>
</dbReference>
<reference evidence="5 6" key="1">
    <citation type="journal article" date="2016" name="Nat. Commun.">
        <title>Thousands of microbial genomes shed light on interconnected biogeochemical processes in an aquifer system.</title>
        <authorList>
            <person name="Anantharaman K."/>
            <person name="Brown C.T."/>
            <person name="Hug L.A."/>
            <person name="Sharon I."/>
            <person name="Castelle C.J."/>
            <person name="Probst A.J."/>
            <person name="Thomas B.C."/>
            <person name="Singh A."/>
            <person name="Wilkins M.J."/>
            <person name="Karaoz U."/>
            <person name="Brodie E.L."/>
            <person name="Williams K.H."/>
            <person name="Hubbard S.S."/>
            <person name="Banfield J.F."/>
        </authorList>
    </citation>
    <scope>NUCLEOTIDE SEQUENCE [LARGE SCALE GENOMIC DNA]</scope>
</reference>
<dbReference type="GO" id="GO:0008124">
    <property type="term" value="F:4-alpha-hydroxytetrahydrobiopterin dehydratase activity"/>
    <property type="evidence" value="ECO:0007669"/>
    <property type="project" value="UniProtKB-EC"/>
</dbReference>
<evidence type="ECO:0000313" key="6">
    <source>
        <dbReference type="Proteomes" id="UP000177501"/>
    </source>
</evidence>
<dbReference type="SUPFAM" id="SSF55248">
    <property type="entry name" value="PCD-like"/>
    <property type="match status" value="1"/>
</dbReference>
<dbReference type="InterPro" id="IPR001533">
    <property type="entry name" value="Pterin_deHydtase"/>
</dbReference>
<dbReference type="Proteomes" id="UP000177501">
    <property type="component" value="Unassembled WGS sequence"/>
</dbReference>
<dbReference type="EC" id="4.2.1.96" evidence="3"/>
<proteinExistence type="inferred from homology"/>
<dbReference type="AlphaFoldDB" id="A0A1F8B0V2"/>
<dbReference type="STRING" id="1802514.A2955_01995"/>
<dbReference type="EMBL" id="MGHA01000068">
    <property type="protein sequence ID" value="OGM57105.1"/>
    <property type="molecule type" value="Genomic_DNA"/>
</dbReference>
<gene>
    <name evidence="5" type="ORF">A2955_01995</name>
</gene>
<protein>
    <recommendedName>
        <fullName evidence="3">4a-hydroxytetrahydrobiopterin dehydratase</fullName>
        <ecNumber evidence="3">4.2.1.96</ecNumber>
    </recommendedName>
</protein>
<evidence type="ECO:0000256" key="1">
    <source>
        <dbReference type="ARBA" id="ARBA00001554"/>
    </source>
</evidence>
<comment type="similarity">
    <text evidence="2">Belongs to the pterin-4-alpha-carbinolamine dehydratase family.</text>
</comment>
<keyword evidence="4" id="KW-0456">Lyase</keyword>
<evidence type="ECO:0000256" key="2">
    <source>
        <dbReference type="ARBA" id="ARBA00006472"/>
    </source>
</evidence>